<accession>A0ABP7TGP4</accession>
<reference evidence="4" key="1">
    <citation type="journal article" date="2019" name="Int. J. Syst. Evol. Microbiol.">
        <title>The Global Catalogue of Microorganisms (GCM) 10K type strain sequencing project: providing services to taxonomists for standard genome sequencing and annotation.</title>
        <authorList>
            <consortium name="The Broad Institute Genomics Platform"/>
            <consortium name="The Broad Institute Genome Sequencing Center for Infectious Disease"/>
            <person name="Wu L."/>
            <person name="Ma J."/>
        </authorList>
    </citation>
    <scope>NUCLEOTIDE SEQUENCE [LARGE SCALE GENOMIC DNA]</scope>
    <source>
        <strain evidence="4">JCM 17342</strain>
    </source>
</reference>
<evidence type="ECO:0000256" key="2">
    <source>
        <dbReference type="HAMAP-Rule" id="MF_00634"/>
    </source>
</evidence>
<gene>
    <name evidence="3" type="ORF">GCM10022247_58430</name>
</gene>
<dbReference type="InterPro" id="IPR036591">
    <property type="entry name" value="YggU-like_sf"/>
</dbReference>
<proteinExistence type="inferred from homology"/>
<protein>
    <recommendedName>
        <fullName evidence="2">UPF0235 protein GCM10022247_58430</fullName>
    </recommendedName>
</protein>
<dbReference type="RefSeq" id="WP_344881644.1">
    <property type="nucleotide sequence ID" value="NZ_BAABAL010000019.1"/>
</dbReference>
<dbReference type="EMBL" id="BAABAL010000019">
    <property type="protein sequence ID" value="GAA4026005.1"/>
    <property type="molecule type" value="Genomic_DNA"/>
</dbReference>
<evidence type="ECO:0000313" key="3">
    <source>
        <dbReference type="EMBL" id="GAA4026005.1"/>
    </source>
</evidence>
<name>A0ABP7TGP4_9PSEU</name>
<dbReference type="SMART" id="SM01152">
    <property type="entry name" value="DUF167"/>
    <property type="match status" value="1"/>
</dbReference>
<organism evidence="3 4">
    <name type="scientific">Allokutzneria multivorans</name>
    <dbReference type="NCBI Taxonomy" id="1142134"/>
    <lineage>
        <taxon>Bacteria</taxon>
        <taxon>Bacillati</taxon>
        <taxon>Actinomycetota</taxon>
        <taxon>Actinomycetes</taxon>
        <taxon>Pseudonocardiales</taxon>
        <taxon>Pseudonocardiaceae</taxon>
        <taxon>Allokutzneria</taxon>
    </lineage>
</organism>
<dbReference type="SUPFAM" id="SSF69786">
    <property type="entry name" value="YggU-like"/>
    <property type="match status" value="1"/>
</dbReference>
<evidence type="ECO:0000256" key="1">
    <source>
        <dbReference type="ARBA" id="ARBA00010364"/>
    </source>
</evidence>
<dbReference type="Pfam" id="PF02594">
    <property type="entry name" value="DUF167"/>
    <property type="match status" value="1"/>
</dbReference>
<dbReference type="NCBIfam" id="TIGR00251">
    <property type="entry name" value="DUF167 family protein"/>
    <property type="match status" value="1"/>
</dbReference>
<comment type="caution">
    <text evidence="3">The sequence shown here is derived from an EMBL/GenBank/DDBJ whole genome shotgun (WGS) entry which is preliminary data.</text>
</comment>
<dbReference type="Proteomes" id="UP001501747">
    <property type="component" value="Unassembled WGS sequence"/>
</dbReference>
<dbReference type="PANTHER" id="PTHR13420">
    <property type="entry name" value="UPF0235 PROTEIN C15ORF40"/>
    <property type="match status" value="1"/>
</dbReference>
<dbReference type="Gene3D" id="3.30.1200.10">
    <property type="entry name" value="YggU-like"/>
    <property type="match status" value="1"/>
</dbReference>
<sequence length="94" mass="9806">MRFAVRVKPGARKDSVGGRWDAGERSALVVSVAAPAVEGKANEAVRRAVAKAFGVRRQDVAIVAGDRGRDKVIALDLAPGGTTAAERRLAELLG</sequence>
<dbReference type="PANTHER" id="PTHR13420:SF7">
    <property type="entry name" value="UPF0235 PROTEIN C15ORF40"/>
    <property type="match status" value="1"/>
</dbReference>
<dbReference type="InterPro" id="IPR003746">
    <property type="entry name" value="DUF167"/>
</dbReference>
<dbReference type="HAMAP" id="MF_00634">
    <property type="entry name" value="UPF0235"/>
    <property type="match status" value="1"/>
</dbReference>
<comment type="similarity">
    <text evidence="1 2">Belongs to the UPF0235 family.</text>
</comment>
<keyword evidence="4" id="KW-1185">Reference proteome</keyword>
<evidence type="ECO:0000313" key="4">
    <source>
        <dbReference type="Proteomes" id="UP001501747"/>
    </source>
</evidence>